<dbReference type="Pfam" id="PF16201">
    <property type="entry name" value="NopRA1"/>
    <property type="match status" value="1"/>
</dbReference>
<dbReference type="Proteomes" id="UP001498398">
    <property type="component" value="Unassembled WGS sequence"/>
</dbReference>
<organism evidence="5 6">
    <name type="scientific">Marasmiellus scandens</name>
    <dbReference type="NCBI Taxonomy" id="2682957"/>
    <lineage>
        <taxon>Eukaryota</taxon>
        <taxon>Fungi</taxon>
        <taxon>Dikarya</taxon>
        <taxon>Basidiomycota</taxon>
        <taxon>Agaricomycotina</taxon>
        <taxon>Agaricomycetes</taxon>
        <taxon>Agaricomycetidae</taxon>
        <taxon>Agaricales</taxon>
        <taxon>Marasmiineae</taxon>
        <taxon>Omphalotaceae</taxon>
        <taxon>Marasmiellus</taxon>
    </lineage>
</organism>
<dbReference type="InterPro" id="IPR032436">
    <property type="entry name" value="URB1_C"/>
</dbReference>
<feature type="region of interest" description="Disordered" evidence="1">
    <location>
        <begin position="591"/>
        <end position="611"/>
    </location>
</feature>
<feature type="domain" description="URB1 central HEAT repeat" evidence="4">
    <location>
        <begin position="701"/>
        <end position="878"/>
    </location>
</feature>
<feature type="region of interest" description="Disordered" evidence="1">
    <location>
        <begin position="1"/>
        <end position="38"/>
    </location>
</feature>
<reference evidence="5 6" key="1">
    <citation type="submission" date="2024-01" db="EMBL/GenBank/DDBJ databases">
        <title>A draft genome for the cacao thread blight pathogen Marasmiellus scandens.</title>
        <authorList>
            <person name="Baruah I.K."/>
            <person name="Leung J."/>
            <person name="Bukari Y."/>
            <person name="Amoako-Attah I."/>
            <person name="Meinhardt L.W."/>
            <person name="Bailey B.A."/>
            <person name="Cohen S.P."/>
        </authorList>
    </citation>
    <scope>NUCLEOTIDE SEQUENCE [LARGE SCALE GENOMIC DNA]</scope>
    <source>
        <strain evidence="5 6">GH-19</strain>
    </source>
</reference>
<dbReference type="InterPro" id="IPR016024">
    <property type="entry name" value="ARM-type_fold"/>
</dbReference>
<gene>
    <name evidence="5" type="ORF">VKT23_017290</name>
</gene>
<feature type="compositionally biased region" description="Basic and acidic residues" evidence="1">
    <location>
        <begin position="16"/>
        <end position="29"/>
    </location>
</feature>
<name>A0ABR1ISQ5_9AGAR</name>
<dbReference type="PANTHER" id="PTHR13500">
    <property type="entry name" value="NUCLEOLAR PRERIBOSOMAL-ASSOCIATED PROTEIN 1"/>
    <property type="match status" value="1"/>
</dbReference>
<comment type="caution">
    <text evidence="5">The sequence shown here is derived from an EMBL/GenBank/DDBJ whole genome shotgun (WGS) entry which is preliminary data.</text>
</comment>
<accession>A0ABR1ISQ5</accession>
<dbReference type="InterPro" id="IPR059018">
    <property type="entry name" value="HEAT_URB1"/>
</dbReference>
<dbReference type="InterPro" id="IPR021714">
    <property type="entry name" value="URB1_N"/>
</dbReference>
<keyword evidence="6" id="KW-1185">Reference proteome</keyword>
<dbReference type="Pfam" id="PF26140">
    <property type="entry name" value="HEAT_URB1"/>
    <property type="match status" value="1"/>
</dbReference>
<dbReference type="InterPro" id="IPR039844">
    <property type="entry name" value="URB1"/>
</dbReference>
<sequence>MAQKSKTRTFSTSGHELPRKRAKLDETSKPKPKSQPTSFKTVDELQAALDVQHPDALAKGALTTIRNQLTLKQSELPISPADARLTTVQQWMGRAPGASDLFKLWEKTDPKQNALISLIVSVLSSILGLLSCNYTCHALGTPIIKALLTPQWTKKINSYVGGPHTDLLLSTFKLLNAMSSFASGKERKSVLESFPWEMKNLPRLLNMRRKGKSGEQVDVLDKPDIRTLYAFLLISFIDSDASTQVKSTFLEQHRDALLAVFKGLHQDPYPVVRRVLEICWSGLWSDPKIKRTVKIGLFNEITIGHLLKLYDRPHAEDDDPEHVPADLAHHFLLAICTRPGQGICFKDRGWYPPEVDGAKTREDDPEHEESQDRRKGGRIYNKILANVLKNLKANEDPRQQELTLKILTACPELVAGYWSGAGLTLEPRLSSKWIANISLFGTIISLSIPTTSFLLPAPSNAPSSSSTNANVDMYQPTPPPLSTIIENILPSVNTKNHFSKGLQSNNGLVMHCTALALSKCLIKYQRVREVFRKIADSLQEVEQDAFTFFGEEDEGKEGQWRKRLRDIEREVRRRVPDFQVVVAFLHRAEDGQKGETGKEKGKEKEQMSVKPNASRKALLGEVAHRLLWLYQSCLPDTVAEARFDVGKLLGSIEVSKGLVEEMGGSQQPSDRMHGVKQLHILRLLGANDQFSWSAKGSSSKHTNLYILLNALALSRPPITQVLTSLLERMLSNSVLFQDSPDEPSLWLACLPQIQRPSNGSAAPDGVVLTDEVQSVVAFLDDCIQRCSKTPYRYIDELHAMLNDVASLDSSPHQATVSPLLVTVLEQLTIKVTNKLLSPSDVLALSTFVRKLVLKLSCQTDDLRFLRAFACKVDDALNEGKLFGEYPVVSRGIRREVGILLHCLKYQVGSSQNQSVSMEATDDTTLSDVENHALPNAIKAFELIDYVRLIGKPLRAADVLRIASLVSQLHPPALLELSEQLHPSERLVWDAMDLSPGAELANNFIPSFHILLFNSNQRDLTDPIRRDVLVSSAFAHSSKVLHLKHVIRAICHALASSEGQEQVVESLLSLVGSISERASSTLSAADYAALKEFIFVEKPVLKVCFERKDTSTGMHDALRRIIGVSLDPTNESDRCLASELAAYWIHALRASISAGDVINNLAITWIKYAPSSDVFALFDILYDSQHHDPTLLEGVLDALRVMKSVCNLDLNLQKRLPQLLALSNRLPGSSLTADFVEMALCSKLPVGHDGLVVQNIQSSQVTIQWKQRLDRLPADVNPLSYLQNITWSPSTAKIICHAIYSHDTTASQQAISDWIRSDGCQQRPIGEVAPVFYAYLDCRRCSNLDVPEQDSHIWFPQVSKLAKAVVDTAMSEELRDICSTCVHLLVIMIPTKRSELVANIVKEVKRLSTSSLSKELLSVGLRCSTAKIPDASDLVDAIVDHSLEWAVRLLAEGAYIDSEDQRVLHVLVRLLESVKTVKSHLAEPVLVAVVQHRLHNTLALKLLTALLPKAHLKPIVVNRHLQGIVQNPYFFKLCSSPSPELNDIRAAIVDVLHILFNLHPANTCQPSHVEPLVPLYRGTVSLSDRKLLSIFLLFEVRRKTSIASLLSQWSATPGTASSGAMEAFQSVDSIVVLRTCLHFPQWRTYEDDCSTQAQEENIYDPVFLILLFAHVLVEDPPTTAFAWVELFRTNIVGLLIRGLSAKDEQIRELAASQIAVLWKSLQNADMQEKPHVFLILGLLRDAVMPSDGEVPVRLPSYTTLLLAHALRGVFYPSNFVYPLTARFLLQRPRLDVNDVPMLYNMLFSSGDHWKKDRAWIIRFLADGMQSTADWRVFKRRHTWDLLASMFQSSENDIALRKGILEVLANLTCIPQATNSLVLKSNLLTWIEMQLLDPKDEECVAWLKILENIIMVVDKEKAEKATDGEWRAWIGRCIFSLLDKCKSMSVLPMLHLTSRVLLRLSLLPGKHIPNIERLITKTVQVMPDEVDAGNRLLSGFDATRNTSPHTSFRLHEKETVDQERVWGKTIEAFWRVSMTFERKSTAWDFLTARLLVWRSAVGQDKSPIGEWARQQVVYALPNPP</sequence>
<evidence type="ECO:0000256" key="1">
    <source>
        <dbReference type="SAM" id="MobiDB-lite"/>
    </source>
</evidence>
<dbReference type="EMBL" id="JBANRG010000070">
    <property type="protein sequence ID" value="KAK7440039.1"/>
    <property type="molecule type" value="Genomic_DNA"/>
</dbReference>
<dbReference type="PANTHER" id="PTHR13500:SF0">
    <property type="entry name" value="NUCLEOLAR PRE-RIBOSOMAL-ASSOCIATED PROTEIN 1"/>
    <property type="match status" value="1"/>
</dbReference>
<feature type="compositionally biased region" description="Basic and acidic residues" evidence="1">
    <location>
        <begin position="591"/>
        <end position="607"/>
    </location>
</feature>
<feature type="domain" description="URB1 C-terminal" evidence="3">
    <location>
        <begin position="1692"/>
        <end position="1884"/>
    </location>
</feature>
<feature type="region of interest" description="Disordered" evidence="1">
    <location>
        <begin position="355"/>
        <end position="375"/>
    </location>
</feature>
<dbReference type="SUPFAM" id="SSF48371">
    <property type="entry name" value="ARM repeat"/>
    <property type="match status" value="2"/>
</dbReference>
<evidence type="ECO:0000259" key="2">
    <source>
        <dbReference type="Pfam" id="PF11707"/>
    </source>
</evidence>
<evidence type="ECO:0000259" key="3">
    <source>
        <dbReference type="Pfam" id="PF16201"/>
    </source>
</evidence>
<feature type="domain" description="URB1 N-terminal" evidence="2">
    <location>
        <begin position="99"/>
        <end position="436"/>
    </location>
</feature>
<evidence type="ECO:0000259" key="4">
    <source>
        <dbReference type="Pfam" id="PF26140"/>
    </source>
</evidence>
<evidence type="ECO:0000313" key="5">
    <source>
        <dbReference type="EMBL" id="KAK7440039.1"/>
    </source>
</evidence>
<evidence type="ECO:0008006" key="7">
    <source>
        <dbReference type="Google" id="ProtNLM"/>
    </source>
</evidence>
<protein>
    <recommendedName>
        <fullName evidence="7">Nucleolar pre-ribosomal-associated protein 1</fullName>
    </recommendedName>
</protein>
<evidence type="ECO:0000313" key="6">
    <source>
        <dbReference type="Proteomes" id="UP001498398"/>
    </source>
</evidence>
<feature type="compositionally biased region" description="Basic and acidic residues" evidence="1">
    <location>
        <begin position="356"/>
        <end position="374"/>
    </location>
</feature>
<dbReference type="Pfam" id="PF11707">
    <property type="entry name" value="Npa1"/>
    <property type="match status" value="1"/>
</dbReference>
<proteinExistence type="predicted"/>